<organism evidence="2 3">
    <name type="scientific">Sagittula salina</name>
    <dbReference type="NCBI Taxonomy" id="2820268"/>
    <lineage>
        <taxon>Bacteria</taxon>
        <taxon>Pseudomonadati</taxon>
        <taxon>Pseudomonadota</taxon>
        <taxon>Alphaproteobacteria</taxon>
        <taxon>Rhodobacterales</taxon>
        <taxon>Roseobacteraceae</taxon>
        <taxon>Sagittula</taxon>
    </lineage>
</organism>
<protein>
    <recommendedName>
        <fullName evidence="4">Fibronectin type-III domain-containing protein</fullName>
    </recommendedName>
</protein>
<reference evidence="2" key="1">
    <citation type="submission" date="2021-03" db="EMBL/GenBank/DDBJ databases">
        <title>Sagittula salina sp. nov. strain M10.9X isolated from the marine waste.</title>
        <authorList>
            <person name="Satari L."/>
            <person name="Molina-Menor E."/>
            <person name="Vidal-Verdu A."/>
            <person name="Pascual J."/>
            <person name="Pereto J."/>
            <person name="Porcar M."/>
        </authorList>
    </citation>
    <scope>NUCLEOTIDE SEQUENCE</scope>
    <source>
        <strain evidence="2">M10.9X</strain>
    </source>
</reference>
<name>A0A940MRM6_9RHOB</name>
<evidence type="ECO:0000313" key="2">
    <source>
        <dbReference type="EMBL" id="MBP0482787.1"/>
    </source>
</evidence>
<accession>A0A940MRM6</accession>
<evidence type="ECO:0000313" key="3">
    <source>
        <dbReference type="Proteomes" id="UP000675940"/>
    </source>
</evidence>
<dbReference type="EMBL" id="JAGISH010000005">
    <property type="protein sequence ID" value="MBP0482787.1"/>
    <property type="molecule type" value="Genomic_DNA"/>
</dbReference>
<keyword evidence="3" id="KW-1185">Reference proteome</keyword>
<dbReference type="AlphaFoldDB" id="A0A940MRM6"/>
<evidence type="ECO:0000256" key="1">
    <source>
        <dbReference type="SAM" id="SignalP"/>
    </source>
</evidence>
<feature type="signal peptide" evidence="1">
    <location>
        <begin position="1"/>
        <end position="27"/>
    </location>
</feature>
<evidence type="ECO:0008006" key="4">
    <source>
        <dbReference type="Google" id="ProtNLM"/>
    </source>
</evidence>
<sequence>MIAKLIGFARVAVLALGVFGVAQSAAAEGIAETPLFGQRLHEMSAQFDGISIGNGRERSAIGEEQAFIFPSEAVSACVGSACTASGCIGSVCTGSGCGGSVCVGSGCGGSCGNDSLLETEQSLRLAMAEGDIVQGACPFNRSAEFGAVQVSGFNIEQSGGAVSISWIATGGPVEGYRVLVKTAEGVGVISEGNAKTGIVHTVSAPVLSADATYIVEIADSNGWITVLTSDGETTRHPVVSAPSSLATLEMAWLPQ</sequence>
<dbReference type="RefSeq" id="WP_209360744.1">
    <property type="nucleotide sequence ID" value="NZ_JAGISH010000005.1"/>
</dbReference>
<gene>
    <name evidence="2" type="ORF">J5474_09830</name>
</gene>
<feature type="chain" id="PRO_5037759767" description="Fibronectin type-III domain-containing protein" evidence="1">
    <location>
        <begin position="28"/>
        <end position="255"/>
    </location>
</feature>
<proteinExistence type="predicted"/>
<dbReference type="Proteomes" id="UP000675940">
    <property type="component" value="Unassembled WGS sequence"/>
</dbReference>
<comment type="caution">
    <text evidence="2">The sequence shown here is derived from an EMBL/GenBank/DDBJ whole genome shotgun (WGS) entry which is preliminary data.</text>
</comment>
<keyword evidence="1" id="KW-0732">Signal</keyword>